<dbReference type="AlphaFoldDB" id="A0A318XLW4"/>
<accession>A0A318XLW4</accession>
<keyword evidence="3" id="KW-1185">Reference proteome</keyword>
<dbReference type="GO" id="GO:0016052">
    <property type="term" value="P:carbohydrate catabolic process"/>
    <property type="evidence" value="ECO:0007669"/>
    <property type="project" value="InterPro"/>
</dbReference>
<evidence type="ECO:0000313" key="2">
    <source>
        <dbReference type="EMBL" id="PYG88717.1"/>
    </source>
</evidence>
<organism evidence="2 3">
    <name type="scientific">Ruminiclostridium sufflavum DSM 19573</name>
    <dbReference type="NCBI Taxonomy" id="1121337"/>
    <lineage>
        <taxon>Bacteria</taxon>
        <taxon>Bacillati</taxon>
        <taxon>Bacillota</taxon>
        <taxon>Clostridia</taxon>
        <taxon>Eubacteriales</taxon>
        <taxon>Oscillospiraceae</taxon>
        <taxon>Ruminiclostridium</taxon>
    </lineage>
</organism>
<dbReference type="Proteomes" id="UP000248132">
    <property type="component" value="Unassembled WGS sequence"/>
</dbReference>
<dbReference type="GO" id="GO:0030246">
    <property type="term" value="F:carbohydrate binding"/>
    <property type="evidence" value="ECO:0007669"/>
    <property type="project" value="InterPro"/>
</dbReference>
<name>A0A318XLW4_9FIRM</name>
<dbReference type="OrthoDB" id="9786766at2"/>
<comment type="caution">
    <text evidence="2">The sequence shown here is derived from an EMBL/GenBank/DDBJ whole genome shotgun (WGS) entry which is preliminary data.</text>
</comment>
<proteinExistence type="predicted"/>
<reference evidence="2 3" key="1">
    <citation type="submission" date="2018-06" db="EMBL/GenBank/DDBJ databases">
        <title>Genomic Encyclopedia of Type Strains, Phase I: the one thousand microbial genomes (KMG-I) project.</title>
        <authorList>
            <person name="Kyrpides N."/>
        </authorList>
    </citation>
    <scope>NUCLEOTIDE SEQUENCE [LARGE SCALE GENOMIC DNA]</scope>
    <source>
        <strain evidence="2 3">DSM 19573</strain>
    </source>
</reference>
<dbReference type="CDD" id="cd09620">
    <property type="entry name" value="CBM9_like_3"/>
    <property type="match status" value="1"/>
</dbReference>
<dbReference type="InterPro" id="IPR010502">
    <property type="entry name" value="Carb-bd_dom_fam9"/>
</dbReference>
<evidence type="ECO:0000259" key="1">
    <source>
        <dbReference type="Pfam" id="PF06452"/>
    </source>
</evidence>
<dbReference type="SUPFAM" id="SSF49344">
    <property type="entry name" value="CBD9-like"/>
    <property type="match status" value="1"/>
</dbReference>
<feature type="domain" description="Carbohydrate-binding" evidence="1">
    <location>
        <begin position="22"/>
        <end position="214"/>
    </location>
</feature>
<evidence type="ECO:0000313" key="3">
    <source>
        <dbReference type="Proteomes" id="UP000248132"/>
    </source>
</evidence>
<dbReference type="GO" id="GO:0004553">
    <property type="term" value="F:hydrolase activity, hydrolyzing O-glycosyl compounds"/>
    <property type="evidence" value="ECO:0007669"/>
    <property type="project" value="InterPro"/>
</dbReference>
<gene>
    <name evidence="2" type="ORF">LY28_01071</name>
</gene>
<dbReference type="Gene3D" id="2.60.40.1190">
    <property type="match status" value="1"/>
</dbReference>
<protein>
    <submittedName>
        <fullName evidence="2">Carbohydrate binding protein with CBM9 domain</fullName>
    </submittedName>
</protein>
<sequence length="216" mass="25036">MAKEGAAKMIYYCRKIEEDLFLDGNADKQQWKTAKEIRLVDNSTGGKPQQAATAKLLWNDRNLYVCFKCTDNYINATMTGYNDRLYEEEVAEVFIDDNRDMKTYIELEVNPLNALLHYSIHNDLKGNIIGYGRVDKNIKSAVLCDKLKGIWSAELEIPFSEFITAENIPPEKGDRWLANFYRIDRPKDKKAEYTAWSPTGQDNFHRPEKFGELIFD</sequence>
<dbReference type="EMBL" id="QKMR01000005">
    <property type="protein sequence ID" value="PYG88717.1"/>
    <property type="molecule type" value="Genomic_DNA"/>
</dbReference>
<dbReference type="Pfam" id="PF06452">
    <property type="entry name" value="CBM9_1"/>
    <property type="match status" value="1"/>
</dbReference>